<dbReference type="Gene3D" id="1.10.3420.10">
    <property type="entry name" value="putative ntp pyrophosphohydrolase like domain"/>
    <property type="match status" value="1"/>
</dbReference>
<dbReference type="InterPro" id="IPR021130">
    <property type="entry name" value="PRib-ATP_PPHydrolase-like"/>
</dbReference>
<dbReference type="InterPro" id="IPR033653">
    <property type="entry name" value="NTP-PPase_DR2231-like"/>
</dbReference>
<dbReference type="STRING" id="529505.SAMN05421761_101360"/>
<dbReference type="EMBL" id="FTOP01000001">
    <property type="protein sequence ID" value="SIS55044.1"/>
    <property type="molecule type" value="Genomic_DNA"/>
</dbReference>
<keyword evidence="2" id="KW-1185">Reference proteome</keyword>
<sequence length="201" mass="22782">MEVPWGIFLADLNISFPDMHKVLFLYSMDIQMTDQCPKISITNRIKPMQDPKSLTSVAAFHQTFKHPILSQPKIPDAKRCELRVSLIAEELKELEEAIADQNIVEIADALCDIQYVLSGAILEFGLAEKFKDLFDEVQRSNMSKACKDLAEAEATVAHYQNQGVDCFYEKEGEMYLVFRAGDRKTLKSVNYSPADLKSILI</sequence>
<dbReference type="GO" id="GO:0016787">
    <property type="term" value="F:hydrolase activity"/>
    <property type="evidence" value="ECO:0007669"/>
    <property type="project" value="UniProtKB-KW"/>
</dbReference>
<evidence type="ECO:0000313" key="1">
    <source>
        <dbReference type="EMBL" id="SIS55044.1"/>
    </source>
</evidence>
<organism evidence="1 2">
    <name type="scientific">Belliella pelovolcani</name>
    <dbReference type="NCBI Taxonomy" id="529505"/>
    <lineage>
        <taxon>Bacteria</taxon>
        <taxon>Pseudomonadati</taxon>
        <taxon>Bacteroidota</taxon>
        <taxon>Cytophagia</taxon>
        <taxon>Cytophagales</taxon>
        <taxon>Cyclobacteriaceae</taxon>
        <taxon>Belliella</taxon>
    </lineage>
</organism>
<gene>
    <name evidence="1" type="ORF">SAMN05421761_101360</name>
</gene>
<accession>A0A1N7K0S8</accession>
<dbReference type="AlphaFoldDB" id="A0A1N7K0S8"/>
<protein>
    <submittedName>
        <fullName evidence="1">Predicted phosphohydrolase, Cof family, HAD superfamily</fullName>
    </submittedName>
</protein>
<dbReference type="Pfam" id="PF01503">
    <property type="entry name" value="PRA-PH"/>
    <property type="match status" value="1"/>
</dbReference>
<evidence type="ECO:0000313" key="2">
    <source>
        <dbReference type="Proteomes" id="UP000186026"/>
    </source>
</evidence>
<reference evidence="2" key="1">
    <citation type="submission" date="2017-01" db="EMBL/GenBank/DDBJ databases">
        <authorList>
            <person name="Varghese N."/>
            <person name="Submissions S."/>
        </authorList>
    </citation>
    <scope>NUCLEOTIDE SEQUENCE [LARGE SCALE GENOMIC DNA]</scope>
    <source>
        <strain evidence="2">DSM 46698</strain>
    </source>
</reference>
<dbReference type="Proteomes" id="UP000186026">
    <property type="component" value="Unassembled WGS sequence"/>
</dbReference>
<keyword evidence="1" id="KW-0378">Hydrolase</keyword>
<proteinExistence type="predicted"/>
<name>A0A1N7K0S8_9BACT</name>
<dbReference type="CDD" id="cd11530">
    <property type="entry name" value="NTP-PPase_DR2231_like"/>
    <property type="match status" value="1"/>
</dbReference>
<dbReference type="InterPro" id="IPR023292">
    <property type="entry name" value="NTP_PyroPHydrolase-like_dom_sf"/>
</dbReference>